<evidence type="ECO:0000256" key="8">
    <source>
        <dbReference type="SAM" id="Phobius"/>
    </source>
</evidence>
<evidence type="ECO:0000313" key="9">
    <source>
        <dbReference type="EMBL" id="CAF9921167.1"/>
    </source>
</evidence>
<dbReference type="GO" id="GO:0006031">
    <property type="term" value="P:chitin biosynthetic process"/>
    <property type="evidence" value="ECO:0007669"/>
    <property type="project" value="TreeGrafter"/>
</dbReference>
<keyword evidence="5 8" id="KW-0812">Transmembrane</keyword>
<dbReference type="GO" id="GO:0004100">
    <property type="term" value="F:chitin synthase activity"/>
    <property type="evidence" value="ECO:0007669"/>
    <property type="project" value="UniProtKB-EC"/>
</dbReference>
<evidence type="ECO:0000256" key="2">
    <source>
        <dbReference type="ARBA" id="ARBA00012543"/>
    </source>
</evidence>
<reference evidence="9" key="1">
    <citation type="submission" date="2021-03" db="EMBL/GenBank/DDBJ databases">
        <authorList>
            <person name="Tagirdzhanova G."/>
        </authorList>
    </citation>
    <scope>NUCLEOTIDE SEQUENCE</scope>
</reference>
<dbReference type="EC" id="2.4.1.16" evidence="2"/>
<keyword evidence="4" id="KW-0808">Transferase</keyword>
<accession>A0A8H3FEF3</accession>
<dbReference type="EMBL" id="CAJPDQ010000016">
    <property type="protein sequence ID" value="CAF9921167.1"/>
    <property type="molecule type" value="Genomic_DNA"/>
</dbReference>
<feature type="transmembrane region" description="Helical" evidence="8">
    <location>
        <begin position="491"/>
        <end position="511"/>
    </location>
</feature>
<dbReference type="PANTHER" id="PTHR22914">
    <property type="entry name" value="CHITIN SYNTHASE"/>
    <property type="match status" value="1"/>
</dbReference>
<comment type="subcellular location">
    <subcellularLocation>
        <location evidence="1">Membrane</location>
        <topology evidence="1">Multi-pass membrane protein</topology>
    </subcellularLocation>
</comment>
<evidence type="ECO:0000256" key="5">
    <source>
        <dbReference type="ARBA" id="ARBA00022692"/>
    </source>
</evidence>
<dbReference type="GO" id="GO:0071944">
    <property type="term" value="C:cell periphery"/>
    <property type="evidence" value="ECO:0007669"/>
    <property type="project" value="TreeGrafter"/>
</dbReference>
<dbReference type="SUPFAM" id="SSF53448">
    <property type="entry name" value="Nucleotide-diphospho-sugar transferases"/>
    <property type="match status" value="1"/>
</dbReference>
<gene>
    <name evidence="9" type="ORF">GOMPHAMPRED_002247</name>
</gene>
<feature type="transmembrane region" description="Helical" evidence="8">
    <location>
        <begin position="30"/>
        <end position="51"/>
    </location>
</feature>
<dbReference type="Pfam" id="PF03142">
    <property type="entry name" value="Chitin_synth_2"/>
    <property type="match status" value="1"/>
</dbReference>
<dbReference type="OrthoDB" id="5321960at2759"/>
<keyword evidence="3" id="KW-0328">Glycosyltransferase</keyword>
<dbReference type="AlphaFoldDB" id="A0A8H3FEF3"/>
<dbReference type="Proteomes" id="UP000664169">
    <property type="component" value="Unassembled WGS sequence"/>
</dbReference>
<dbReference type="Gene3D" id="3.90.550.10">
    <property type="entry name" value="Spore Coat Polysaccharide Biosynthesis Protein SpsA, Chain A"/>
    <property type="match status" value="1"/>
</dbReference>
<evidence type="ECO:0000256" key="4">
    <source>
        <dbReference type="ARBA" id="ARBA00022679"/>
    </source>
</evidence>
<evidence type="ECO:0000313" key="10">
    <source>
        <dbReference type="Proteomes" id="UP000664169"/>
    </source>
</evidence>
<feature type="transmembrane region" description="Helical" evidence="8">
    <location>
        <begin position="72"/>
        <end position="96"/>
    </location>
</feature>
<feature type="transmembrane region" description="Helical" evidence="8">
    <location>
        <begin position="457"/>
        <end position="479"/>
    </location>
</feature>
<protein>
    <recommendedName>
        <fullName evidence="2">chitin synthase</fullName>
        <ecNumber evidence="2">2.4.1.16</ecNumber>
    </recommendedName>
</protein>
<dbReference type="PANTHER" id="PTHR22914:SF46">
    <property type="entry name" value="CHITIN SYNTHASE"/>
    <property type="match status" value="1"/>
</dbReference>
<evidence type="ECO:0000256" key="1">
    <source>
        <dbReference type="ARBA" id="ARBA00004141"/>
    </source>
</evidence>
<dbReference type="GO" id="GO:0016020">
    <property type="term" value="C:membrane"/>
    <property type="evidence" value="ECO:0007669"/>
    <property type="project" value="UniProtKB-SubCell"/>
</dbReference>
<keyword evidence="7 8" id="KW-0472">Membrane</keyword>
<proteinExistence type="predicted"/>
<feature type="transmembrane region" description="Helical" evidence="8">
    <location>
        <begin position="116"/>
        <end position="139"/>
    </location>
</feature>
<evidence type="ECO:0000256" key="7">
    <source>
        <dbReference type="ARBA" id="ARBA00023136"/>
    </source>
</evidence>
<organism evidence="9 10">
    <name type="scientific">Gomphillus americanus</name>
    <dbReference type="NCBI Taxonomy" id="1940652"/>
    <lineage>
        <taxon>Eukaryota</taxon>
        <taxon>Fungi</taxon>
        <taxon>Dikarya</taxon>
        <taxon>Ascomycota</taxon>
        <taxon>Pezizomycotina</taxon>
        <taxon>Lecanoromycetes</taxon>
        <taxon>OSLEUM clade</taxon>
        <taxon>Ostropomycetidae</taxon>
        <taxon>Ostropales</taxon>
        <taxon>Graphidaceae</taxon>
        <taxon>Gomphilloideae</taxon>
        <taxon>Gomphillus</taxon>
    </lineage>
</organism>
<dbReference type="GO" id="GO:0030428">
    <property type="term" value="C:cell septum"/>
    <property type="evidence" value="ECO:0007669"/>
    <property type="project" value="TreeGrafter"/>
</dbReference>
<name>A0A8H3FEF3_9LECA</name>
<keyword evidence="6 8" id="KW-1133">Transmembrane helix</keyword>
<evidence type="ECO:0000256" key="6">
    <source>
        <dbReference type="ARBA" id="ARBA00022989"/>
    </source>
</evidence>
<keyword evidence="10" id="KW-1185">Reference proteome</keyword>
<comment type="caution">
    <text evidence="9">The sequence shown here is derived from an EMBL/GenBank/DDBJ whole genome shotgun (WGS) entry which is preliminary data.</text>
</comment>
<evidence type="ECO:0000256" key="3">
    <source>
        <dbReference type="ARBA" id="ARBA00022676"/>
    </source>
</evidence>
<dbReference type="InterPro" id="IPR004835">
    <property type="entry name" value="Chitin_synth"/>
</dbReference>
<feature type="transmembrane region" description="Helical" evidence="8">
    <location>
        <begin position="518"/>
        <end position="537"/>
    </location>
</feature>
<sequence>MSVSFNDTTPGVIPPTVPDTSTTTWGTKDIVYLAIVGPLILAALVEWFLFMASFNYCLIKIFQKAEHWSTRVLSAVILVLFTALRGIFLPIIVFTLPLPPNVTQYFPKALVNFLTWFAFWSFSALLIVPYLLCIFRLVTHNVGKTKKIKYVLNESSAPKVVVVMPVYNEEPEILLTAINSVVDCDYPATCLHVFLSFDGDAENELYLSTVQSLGIEMMMEYPKCIDIIYKGARITLSRFPHGGKRSCQKKTFALIDKIYVEYLKRNDNLFILFIDSDCVLDRVCIQNFMFEMELKPGSARNMLAMTGVITCTTRSHSFLTILQDIEYIHGQLYERSVESAAGAVTCLPGALTMLRFSAFRKMAKYYFADKAEQCDDLFDFAKCHLGEDRWLTHLFMVGAKQAYQIQLCTGAFCKTEAVKTFRSLLKQRRRWFLGSVTNEACMLTDARLWYRYPVMCLYRFMQCTIRTTALLFFILIIALGSTEQSINNLPFGFILVSLGLNWLLMFIFGIVLRRYKVWLYPIMFCVNPFFNFIYMTYGALTAGKRTWGGPRADAATADEKVSPQQAIEHAEATGDDLNIVPESFKPAAAAHDPQREYRRPPVLPPSQLEGRFAAPELLPGGWYMQPDASRGNSIYGDSPLMSPRMPFSPAESSFSLGSYINEETNSIFRAKVADHEVVMTEDDYQKFHILKQMKDQHGGEISEMPMEK</sequence>
<dbReference type="InterPro" id="IPR029044">
    <property type="entry name" value="Nucleotide-diphossugar_trans"/>
</dbReference>